<dbReference type="GO" id="GO:0015074">
    <property type="term" value="P:DNA integration"/>
    <property type="evidence" value="ECO:0007669"/>
    <property type="project" value="UniProtKB-KW"/>
</dbReference>
<keyword evidence="8" id="KW-1185">Reference proteome</keyword>
<evidence type="ECO:0000259" key="6">
    <source>
        <dbReference type="Pfam" id="PF20172"/>
    </source>
</evidence>
<dbReference type="InterPro" id="IPR013762">
    <property type="entry name" value="Integrase-like_cat_sf"/>
</dbReference>
<keyword evidence="2" id="KW-0229">DNA integration</keyword>
<dbReference type="InterPro" id="IPR011010">
    <property type="entry name" value="DNA_brk_join_enz"/>
</dbReference>
<name>A0A1I4F090_9HYPH</name>
<dbReference type="Proteomes" id="UP000198804">
    <property type="component" value="Unassembled WGS sequence"/>
</dbReference>
<proteinExistence type="inferred from homology"/>
<dbReference type="InterPro" id="IPR046668">
    <property type="entry name" value="DUF6538"/>
</dbReference>
<dbReference type="PANTHER" id="PTHR30349:SF41">
    <property type="entry name" value="INTEGRASE_RECOMBINASE PROTEIN MJ0367-RELATED"/>
    <property type="match status" value="1"/>
</dbReference>
<dbReference type="Pfam" id="PF20172">
    <property type="entry name" value="DUF6538"/>
    <property type="match status" value="1"/>
</dbReference>
<dbReference type="InterPro" id="IPR010998">
    <property type="entry name" value="Integrase_recombinase_N"/>
</dbReference>
<dbReference type="Gene3D" id="1.10.150.130">
    <property type="match status" value="1"/>
</dbReference>
<reference evidence="8" key="1">
    <citation type="submission" date="2016-10" db="EMBL/GenBank/DDBJ databases">
        <authorList>
            <person name="Varghese N."/>
            <person name="Submissions S."/>
        </authorList>
    </citation>
    <scope>NUCLEOTIDE SEQUENCE [LARGE SCALE GENOMIC DNA]</scope>
    <source>
        <strain evidence="8">CGMCC 1.6474</strain>
    </source>
</reference>
<protein>
    <submittedName>
        <fullName evidence="7">Integrase</fullName>
    </submittedName>
</protein>
<evidence type="ECO:0000313" key="7">
    <source>
        <dbReference type="EMBL" id="SFL10969.1"/>
    </source>
</evidence>
<keyword evidence="4" id="KW-0233">DNA recombination</keyword>
<evidence type="ECO:0000256" key="4">
    <source>
        <dbReference type="ARBA" id="ARBA00023172"/>
    </source>
</evidence>
<evidence type="ECO:0000256" key="1">
    <source>
        <dbReference type="ARBA" id="ARBA00008857"/>
    </source>
</evidence>
<feature type="domain" description="DUF6538" evidence="6">
    <location>
        <begin position="27"/>
        <end position="79"/>
    </location>
</feature>
<evidence type="ECO:0000256" key="2">
    <source>
        <dbReference type="ARBA" id="ARBA00022908"/>
    </source>
</evidence>
<dbReference type="PANTHER" id="PTHR30349">
    <property type="entry name" value="PHAGE INTEGRASE-RELATED"/>
    <property type="match status" value="1"/>
</dbReference>
<evidence type="ECO:0000256" key="5">
    <source>
        <dbReference type="SAM" id="MobiDB-lite"/>
    </source>
</evidence>
<dbReference type="CDD" id="cd01184">
    <property type="entry name" value="INT_C_like_1"/>
    <property type="match status" value="1"/>
</dbReference>
<dbReference type="SUPFAM" id="SSF56349">
    <property type="entry name" value="DNA breaking-rejoining enzymes"/>
    <property type="match status" value="1"/>
</dbReference>
<dbReference type="GO" id="GO:0006310">
    <property type="term" value="P:DNA recombination"/>
    <property type="evidence" value="ECO:0007669"/>
    <property type="project" value="UniProtKB-KW"/>
</dbReference>
<comment type="similarity">
    <text evidence="1">Belongs to the 'phage' integrase family.</text>
</comment>
<dbReference type="AlphaFoldDB" id="A0A1I4F090"/>
<organism evidence="7 8">
    <name type="scientific">Methylorubrum salsuginis</name>
    <dbReference type="NCBI Taxonomy" id="414703"/>
    <lineage>
        <taxon>Bacteria</taxon>
        <taxon>Pseudomonadati</taxon>
        <taxon>Pseudomonadota</taxon>
        <taxon>Alphaproteobacteria</taxon>
        <taxon>Hyphomicrobiales</taxon>
        <taxon>Methylobacteriaceae</taxon>
        <taxon>Methylorubrum</taxon>
    </lineage>
</organism>
<feature type="region of interest" description="Disordered" evidence="5">
    <location>
        <begin position="208"/>
        <end position="227"/>
    </location>
</feature>
<accession>A0A1I4F090</accession>
<keyword evidence="3" id="KW-0238">DNA-binding</keyword>
<dbReference type="InterPro" id="IPR050090">
    <property type="entry name" value="Tyrosine_recombinase_XerCD"/>
</dbReference>
<dbReference type="EMBL" id="FOSV01000009">
    <property type="protein sequence ID" value="SFL10969.1"/>
    <property type="molecule type" value="Genomic_DNA"/>
</dbReference>
<gene>
    <name evidence="7" type="ORF">SAMN04488125_10914</name>
</gene>
<dbReference type="Gene3D" id="1.10.443.10">
    <property type="entry name" value="Intergrase catalytic core"/>
    <property type="match status" value="1"/>
</dbReference>
<dbReference type="STRING" id="414703.SAMN04488125_10914"/>
<dbReference type="GO" id="GO:0003677">
    <property type="term" value="F:DNA binding"/>
    <property type="evidence" value="ECO:0007669"/>
    <property type="project" value="UniProtKB-KW"/>
</dbReference>
<sequence length="532" mass="59204">MFVRPDWYIRVVHMPLPMARPWKHPDSGIYYVRKAVPVPLRPLVGRSLEKLSLRTKDPEVARARFIDAVREIEARWATLAAGPTVLSEREAHELAAPAHDRWIALHRDNPSQNFWRTDLFARLWQPRRVGLWGRPDVVHQVLHGAYADRGEDDMEAWCLKQADSLIAKKGLQLDADGRRTLAQAVSAAIQRASLTLERHALGDVVETLPERAPSADRTPTPRSAPTAKVSFDDLVKGWAAERKPVEKTVYDWTRVMQQLAAFLGDNDATRVTADKLVAWKDSLVASGLSAKTIRESRLAPVRAVLRWGVDNRRLPENPAERITISVKQKPGQGKRGFKDAEATQILAAAAGECDPVKRWVPLVCAYSGARLSEVCQLRVEDFSEVDGIAVMRFDAEAGSLKNAGSERTVPLHSALLAAGFLEFVRSQNRGPLFPDLPPDKFGKRGGNGTKILGRWVRALGLIDPRLAPNHSWRHRFKTLARNYGLAGDLTDAITGHAHRTVGDGYGEYEISAMKRELEKIPSLQMGVSSHPL</sequence>
<evidence type="ECO:0000256" key="3">
    <source>
        <dbReference type="ARBA" id="ARBA00023125"/>
    </source>
</evidence>
<evidence type="ECO:0000313" key="8">
    <source>
        <dbReference type="Proteomes" id="UP000198804"/>
    </source>
</evidence>